<comment type="caution">
    <text evidence="1">The sequence shown here is derived from an EMBL/GenBank/DDBJ whole genome shotgun (WGS) entry which is preliminary data.</text>
</comment>
<evidence type="ECO:0000313" key="1">
    <source>
        <dbReference type="EMBL" id="KAH8015500.1"/>
    </source>
</evidence>
<evidence type="ECO:0000313" key="2">
    <source>
        <dbReference type="Proteomes" id="UP000827872"/>
    </source>
</evidence>
<protein>
    <submittedName>
        <fullName evidence="1">Uncharacterized protein</fullName>
    </submittedName>
</protein>
<dbReference type="Proteomes" id="UP000827872">
    <property type="component" value="Linkage Group LG01"/>
</dbReference>
<name>A0ACB8G6V6_9SAUR</name>
<proteinExistence type="predicted"/>
<gene>
    <name evidence="1" type="ORF">K3G42_004693</name>
</gene>
<keyword evidence="2" id="KW-1185">Reference proteome</keyword>
<organism evidence="1 2">
    <name type="scientific">Sphaerodactylus townsendi</name>
    <dbReference type="NCBI Taxonomy" id="933632"/>
    <lineage>
        <taxon>Eukaryota</taxon>
        <taxon>Metazoa</taxon>
        <taxon>Chordata</taxon>
        <taxon>Craniata</taxon>
        <taxon>Vertebrata</taxon>
        <taxon>Euteleostomi</taxon>
        <taxon>Lepidosauria</taxon>
        <taxon>Squamata</taxon>
        <taxon>Bifurcata</taxon>
        <taxon>Gekkota</taxon>
        <taxon>Sphaerodactylidae</taxon>
        <taxon>Sphaerodactylus</taxon>
    </lineage>
</organism>
<accession>A0ACB8G6V6</accession>
<sequence length="192" mass="21154">MEPVPSHVALKLSSHVPLELCSHVPLELSSHVPLELSSHVPPELSSHVPPELSSHVPLELSSHEHDYPVTTLQPFSFVLASNQQRVLERSTHQQHNVALFPALLKLSSQDCLYPATTLPRDLPRRTMRCANPPLCIEQCNPCAPCCPARLPAPCEQASVPRSRGHEARVSATLGNHAEPGNCHPQKNEEPRF</sequence>
<dbReference type="EMBL" id="CM037614">
    <property type="protein sequence ID" value="KAH8015500.1"/>
    <property type="molecule type" value="Genomic_DNA"/>
</dbReference>
<reference evidence="1" key="1">
    <citation type="submission" date="2021-08" db="EMBL/GenBank/DDBJ databases">
        <title>The first chromosome-level gecko genome reveals the dynamic sex chromosomes of Neotropical dwarf geckos (Sphaerodactylidae: Sphaerodactylus).</title>
        <authorList>
            <person name="Pinto B.J."/>
            <person name="Keating S.E."/>
            <person name="Gamble T."/>
        </authorList>
    </citation>
    <scope>NUCLEOTIDE SEQUENCE</scope>
    <source>
        <strain evidence="1">TG3544</strain>
    </source>
</reference>